<dbReference type="Proteomes" id="UP000015105">
    <property type="component" value="Chromosome 5D"/>
</dbReference>
<feature type="domain" description="CFA20" evidence="2">
    <location>
        <begin position="113"/>
        <end position="296"/>
    </location>
</feature>
<organism evidence="3 4">
    <name type="scientific">Aegilops tauschii subsp. strangulata</name>
    <name type="common">Goatgrass</name>
    <dbReference type="NCBI Taxonomy" id="200361"/>
    <lineage>
        <taxon>Eukaryota</taxon>
        <taxon>Viridiplantae</taxon>
        <taxon>Streptophyta</taxon>
        <taxon>Embryophyta</taxon>
        <taxon>Tracheophyta</taxon>
        <taxon>Spermatophyta</taxon>
        <taxon>Magnoliopsida</taxon>
        <taxon>Liliopsida</taxon>
        <taxon>Poales</taxon>
        <taxon>Poaceae</taxon>
        <taxon>BOP clade</taxon>
        <taxon>Pooideae</taxon>
        <taxon>Triticodae</taxon>
        <taxon>Triticeae</taxon>
        <taxon>Triticinae</taxon>
        <taxon>Aegilops</taxon>
    </lineage>
</organism>
<name>A0A453L9I5_AEGTS</name>
<evidence type="ECO:0000259" key="2">
    <source>
        <dbReference type="Pfam" id="PF05018"/>
    </source>
</evidence>
<protein>
    <recommendedName>
        <fullName evidence="2">CFA20 domain-containing protein</fullName>
    </recommendedName>
</protein>
<evidence type="ECO:0000256" key="1">
    <source>
        <dbReference type="SAM" id="MobiDB-lite"/>
    </source>
</evidence>
<proteinExistence type="predicted"/>
<sequence>SRATSAKRVGFHLVVSNPGRRRRSLPPPASAPIPPPFPPHTRPTRVICRPPLPPATSAELLRQQVAAAGPVHPVSPPPDPSTPVPRLGAVQPVLGLQLASAQFSWTHKLGKRMFKNTFQSGFLSILYSLGTKPLQIWDKEVVDGHIKRPQDEDIKSNVLEIVGTNVQSTYITCPADPAATLGIKLPFLALVVKNLKKYFTFEVQVLDDKNVRRRFRASNFQSVTRVKPYICTMPLKLDDGWNNIQLNLTDLTKRAYGTNYVETLRVQVHANCRLRRVYFSDRLYSEEELPAEFKLYLPIQVSTAQCLHPSVIEHHYLLTQSFLLHELQKS</sequence>
<evidence type="ECO:0000313" key="3">
    <source>
        <dbReference type="EnsemblPlants" id="AET5Gv20681900.4"/>
    </source>
</evidence>
<reference evidence="4" key="2">
    <citation type="journal article" date="2017" name="Nat. Plants">
        <title>The Aegilops tauschii genome reveals multiple impacts of transposons.</title>
        <authorList>
            <person name="Zhao G."/>
            <person name="Zou C."/>
            <person name="Li K."/>
            <person name="Wang K."/>
            <person name="Li T."/>
            <person name="Gao L."/>
            <person name="Zhang X."/>
            <person name="Wang H."/>
            <person name="Yang Z."/>
            <person name="Liu X."/>
            <person name="Jiang W."/>
            <person name="Mao L."/>
            <person name="Kong X."/>
            <person name="Jiao Y."/>
            <person name="Jia J."/>
        </authorList>
    </citation>
    <scope>NUCLEOTIDE SEQUENCE [LARGE SCALE GENOMIC DNA]</scope>
    <source>
        <strain evidence="4">cv. AL8/78</strain>
    </source>
</reference>
<dbReference type="Pfam" id="PF05018">
    <property type="entry name" value="CFA20_dom"/>
    <property type="match status" value="1"/>
</dbReference>
<reference evidence="3" key="4">
    <citation type="submission" date="2019-03" db="UniProtKB">
        <authorList>
            <consortium name="EnsemblPlants"/>
        </authorList>
    </citation>
    <scope>IDENTIFICATION</scope>
</reference>
<keyword evidence="4" id="KW-1185">Reference proteome</keyword>
<feature type="compositionally biased region" description="Pro residues" evidence="1">
    <location>
        <begin position="25"/>
        <end position="41"/>
    </location>
</feature>
<reference evidence="3" key="5">
    <citation type="journal article" date="2021" name="G3 (Bethesda)">
        <title>Aegilops tauschii genome assembly Aet v5.0 features greater sequence contiguity and improved annotation.</title>
        <authorList>
            <person name="Wang L."/>
            <person name="Zhu T."/>
            <person name="Rodriguez J.C."/>
            <person name="Deal K.R."/>
            <person name="Dubcovsky J."/>
            <person name="McGuire P.E."/>
            <person name="Lux T."/>
            <person name="Spannagl M."/>
            <person name="Mayer K.F.X."/>
            <person name="Baldrich P."/>
            <person name="Meyers B.C."/>
            <person name="Huo N."/>
            <person name="Gu Y.Q."/>
            <person name="Zhou H."/>
            <person name="Devos K.M."/>
            <person name="Bennetzen J.L."/>
            <person name="Unver T."/>
            <person name="Budak H."/>
            <person name="Gulick P.J."/>
            <person name="Galiba G."/>
            <person name="Kalapos B."/>
            <person name="Nelson D.R."/>
            <person name="Li P."/>
            <person name="You F.M."/>
            <person name="Luo M.C."/>
            <person name="Dvorak J."/>
        </authorList>
    </citation>
    <scope>NUCLEOTIDE SEQUENCE [LARGE SCALE GENOMIC DNA]</scope>
    <source>
        <strain evidence="3">cv. AL8/78</strain>
    </source>
</reference>
<dbReference type="Gramene" id="AET5Gv20681900.4">
    <property type="protein sequence ID" value="AET5Gv20681900.4"/>
    <property type="gene ID" value="AET5Gv20681900"/>
</dbReference>
<accession>A0A453L9I5</accession>
<dbReference type="InterPro" id="IPR007714">
    <property type="entry name" value="CFA20_dom"/>
</dbReference>
<dbReference type="InterPro" id="IPR040441">
    <property type="entry name" value="CFA20/CFAP20DC"/>
</dbReference>
<reference evidence="4" key="1">
    <citation type="journal article" date="2014" name="Science">
        <title>Ancient hybridizations among the ancestral genomes of bread wheat.</title>
        <authorList>
            <consortium name="International Wheat Genome Sequencing Consortium,"/>
            <person name="Marcussen T."/>
            <person name="Sandve S.R."/>
            <person name="Heier L."/>
            <person name="Spannagl M."/>
            <person name="Pfeifer M."/>
            <person name="Jakobsen K.S."/>
            <person name="Wulff B.B."/>
            <person name="Steuernagel B."/>
            <person name="Mayer K.F."/>
            <person name="Olsen O.A."/>
        </authorList>
    </citation>
    <scope>NUCLEOTIDE SEQUENCE [LARGE SCALE GENOMIC DNA]</scope>
    <source>
        <strain evidence="4">cv. AL8/78</strain>
    </source>
</reference>
<dbReference type="AlphaFoldDB" id="A0A453L9I5"/>
<evidence type="ECO:0000313" key="4">
    <source>
        <dbReference type="Proteomes" id="UP000015105"/>
    </source>
</evidence>
<reference evidence="3" key="3">
    <citation type="journal article" date="2017" name="Nature">
        <title>Genome sequence of the progenitor of the wheat D genome Aegilops tauschii.</title>
        <authorList>
            <person name="Luo M.C."/>
            <person name="Gu Y.Q."/>
            <person name="Puiu D."/>
            <person name="Wang H."/>
            <person name="Twardziok S.O."/>
            <person name="Deal K.R."/>
            <person name="Huo N."/>
            <person name="Zhu T."/>
            <person name="Wang L."/>
            <person name="Wang Y."/>
            <person name="McGuire P.E."/>
            <person name="Liu S."/>
            <person name="Long H."/>
            <person name="Ramasamy R.K."/>
            <person name="Rodriguez J.C."/>
            <person name="Van S.L."/>
            <person name="Yuan L."/>
            <person name="Wang Z."/>
            <person name="Xia Z."/>
            <person name="Xiao L."/>
            <person name="Anderson O.D."/>
            <person name="Ouyang S."/>
            <person name="Liang Y."/>
            <person name="Zimin A.V."/>
            <person name="Pertea G."/>
            <person name="Qi P."/>
            <person name="Bennetzen J.L."/>
            <person name="Dai X."/>
            <person name="Dawson M.W."/>
            <person name="Muller H.G."/>
            <person name="Kugler K."/>
            <person name="Rivarola-Duarte L."/>
            <person name="Spannagl M."/>
            <person name="Mayer K.F.X."/>
            <person name="Lu F.H."/>
            <person name="Bevan M.W."/>
            <person name="Leroy P."/>
            <person name="Li P."/>
            <person name="You F.M."/>
            <person name="Sun Q."/>
            <person name="Liu Z."/>
            <person name="Lyons E."/>
            <person name="Wicker T."/>
            <person name="Salzberg S.L."/>
            <person name="Devos K.M."/>
            <person name="Dvorak J."/>
        </authorList>
    </citation>
    <scope>NUCLEOTIDE SEQUENCE [LARGE SCALE GENOMIC DNA]</scope>
    <source>
        <strain evidence="3">cv. AL8/78</strain>
    </source>
</reference>
<feature type="region of interest" description="Disordered" evidence="1">
    <location>
        <begin position="1"/>
        <end position="43"/>
    </location>
</feature>
<dbReference type="EnsemblPlants" id="AET5Gv20681900.4">
    <property type="protein sequence ID" value="AET5Gv20681900.4"/>
    <property type="gene ID" value="AET5Gv20681900"/>
</dbReference>
<dbReference type="PANTHER" id="PTHR12458">
    <property type="entry name" value="ORF PROTEIN"/>
    <property type="match status" value="1"/>
</dbReference>
<dbReference type="STRING" id="200361.A0A453L9I5"/>